<feature type="transmembrane region" description="Helical" evidence="1">
    <location>
        <begin position="208"/>
        <end position="227"/>
    </location>
</feature>
<dbReference type="EMBL" id="JASWJB010000120">
    <property type="protein sequence ID" value="KAK2596117.1"/>
    <property type="molecule type" value="Genomic_DNA"/>
</dbReference>
<evidence type="ECO:0000313" key="3">
    <source>
        <dbReference type="Proteomes" id="UP001251528"/>
    </source>
</evidence>
<feature type="transmembrane region" description="Helical" evidence="1">
    <location>
        <begin position="122"/>
        <end position="148"/>
    </location>
</feature>
<feature type="transmembrane region" description="Helical" evidence="1">
    <location>
        <begin position="341"/>
        <end position="366"/>
    </location>
</feature>
<evidence type="ECO:0000313" key="2">
    <source>
        <dbReference type="EMBL" id="KAK2596117.1"/>
    </source>
</evidence>
<sequence>MAVTESGGGAGTSRAVFFCLSVFGFFILLGASTINGLLEQLLLNMWNRRFSDGSLRYHVYTGFPMIDYLLAMPVSFWVPALKRFVAVKLQSVVLYPALQSLAAWASIEGLRRNREKPLMLRFAPLAVFVWMWLGTGVFMGLFCYYDLLFHYHDRPKKHDQSVNVPYRYAVLIPFATALAYIWPYVLIHFPPPGLTIAQHHQVIALNQLGSIFCHLLVTGGASCFSSSCSDQKLRTEKSDMPWIKCTYALFGTFSLVLHLATIGTILRSDDPTVSLSKVLVPKFAHMLGTERSKSVMMAPEVHFFLQWDFILFVVITALWGTRVVENMRSPTAGGWSCSIKAGLMAAFIGLGYLINPGTILCTILYLREGLLREYSEIDGEKKST</sequence>
<organism evidence="2 3">
    <name type="scientific">Conoideocrella luteorostrata</name>
    <dbReference type="NCBI Taxonomy" id="1105319"/>
    <lineage>
        <taxon>Eukaryota</taxon>
        <taxon>Fungi</taxon>
        <taxon>Dikarya</taxon>
        <taxon>Ascomycota</taxon>
        <taxon>Pezizomycotina</taxon>
        <taxon>Sordariomycetes</taxon>
        <taxon>Hypocreomycetidae</taxon>
        <taxon>Hypocreales</taxon>
        <taxon>Clavicipitaceae</taxon>
        <taxon>Conoideocrella</taxon>
    </lineage>
</organism>
<reference evidence="2" key="1">
    <citation type="submission" date="2023-06" db="EMBL/GenBank/DDBJ databases">
        <title>Conoideocrella luteorostrata (Hypocreales: Clavicipitaceae), a potential biocontrol fungus for elongate hemlock scale in United States Christmas tree production areas.</title>
        <authorList>
            <person name="Barrett H."/>
            <person name="Lovett B."/>
            <person name="Macias A.M."/>
            <person name="Stajich J.E."/>
            <person name="Kasson M.T."/>
        </authorList>
    </citation>
    <scope>NUCLEOTIDE SEQUENCE</scope>
    <source>
        <strain evidence="2">ARSEF 14590</strain>
    </source>
</reference>
<feature type="transmembrane region" description="Helical" evidence="1">
    <location>
        <begin position="247"/>
        <end position="266"/>
    </location>
</feature>
<feature type="transmembrane region" description="Helical" evidence="1">
    <location>
        <begin position="301"/>
        <end position="321"/>
    </location>
</feature>
<feature type="transmembrane region" description="Helical" evidence="1">
    <location>
        <begin position="168"/>
        <end position="187"/>
    </location>
</feature>
<dbReference type="Proteomes" id="UP001251528">
    <property type="component" value="Unassembled WGS sequence"/>
</dbReference>
<comment type="caution">
    <text evidence="2">The sequence shown here is derived from an EMBL/GenBank/DDBJ whole genome shotgun (WGS) entry which is preliminary data.</text>
</comment>
<proteinExistence type="predicted"/>
<keyword evidence="3" id="KW-1185">Reference proteome</keyword>
<accession>A0AAJ0CQA9</accession>
<feature type="transmembrane region" description="Helical" evidence="1">
    <location>
        <begin position="59"/>
        <end position="80"/>
    </location>
</feature>
<feature type="transmembrane region" description="Helical" evidence="1">
    <location>
        <begin position="15"/>
        <end position="38"/>
    </location>
</feature>
<keyword evidence="1" id="KW-0812">Transmembrane</keyword>
<dbReference type="AlphaFoldDB" id="A0AAJ0CQA9"/>
<gene>
    <name evidence="2" type="ORF">QQS21_006464</name>
</gene>
<name>A0AAJ0CQA9_9HYPO</name>
<keyword evidence="1" id="KW-0472">Membrane</keyword>
<keyword evidence="1" id="KW-1133">Transmembrane helix</keyword>
<evidence type="ECO:0000256" key="1">
    <source>
        <dbReference type="SAM" id="Phobius"/>
    </source>
</evidence>
<protein>
    <submittedName>
        <fullName evidence="2">Uncharacterized protein</fullName>
    </submittedName>
</protein>